<dbReference type="EMBL" id="CP032091">
    <property type="protein sequence ID" value="AXV67535.1"/>
    <property type="molecule type" value="Genomic_DNA"/>
</dbReference>
<dbReference type="InterPro" id="IPR000971">
    <property type="entry name" value="Globin"/>
</dbReference>
<keyword evidence="8" id="KW-0675">Receptor</keyword>
<dbReference type="KEGG" id="pdj:D0907_19750"/>
<dbReference type="InterPro" id="IPR012292">
    <property type="entry name" value="Globin/Proto"/>
</dbReference>
<keyword evidence="2 6" id="KW-0349">Heme</keyword>
<dbReference type="Gene3D" id="1.10.490.10">
    <property type="entry name" value="Globins"/>
    <property type="match status" value="1"/>
</dbReference>
<evidence type="ECO:0000256" key="3">
    <source>
        <dbReference type="ARBA" id="ARBA00022621"/>
    </source>
</evidence>
<dbReference type="GO" id="GO:0019825">
    <property type="term" value="F:oxygen binding"/>
    <property type="evidence" value="ECO:0007669"/>
    <property type="project" value="InterPro"/>
</dbReference>
<dbReference type="GeneID" id="99507724"/>
<keyword evidence="1 6" id="KW-0813">Transport</keyword>
<organism evidence="8 9">
    <name type="scientific">Pseudoalteromonas lipolytica</name>
    <dbReference type="NCBI Taxonomy" id="570156"/>
    <lineage>
        <taxon>Bacteria</taxon>
        <taxon>Pseudomonadati</taxon>
        <taxon>Pseudomonadota</taxon>
        <taxon>Gammaproteobacteria</taxon>
        <taxon>Alteromonadales</taxon>
        <taxon>Pseudoalteromonadaceae</taxon>
        <taxon>Pseudoalteromonas</taxon>
    </lineage>
</organism>
<dbReference type="SUPFAM" id="SSF46458">
    <property type="entry name" value="Globin-like"/>
    <property type="match status" value="1"/>
</dbReference>
<evidence type="ECO:0000313" key="8">
    <source>
        <dbReference type="EMBL" id="AXV67535.1"/>
    </source>
</evidence>
<dbReference type="Proteomes" id="UP000264605">
    <property type="component" value="Plasmid unnamed1"/>
</dbReference>
<sequence length="151" mass="17024">MLSAYQKQLVQNSFKKVAPIADDAAAIFYAKLFEYDPKLKALFKSDLRSQGKKLMMTLGIAVKGLDNLDELVPVLEQLARKHIDYSVSVDDYTPVGNALLYTLKTGLGDDFTPECRKAWVITFKAIADVMRTAAYPSFDPATYKNVKYYHK</sequence>
<protein>
    <submittedName>
        <fullName evidence="8">Hemin receptor</fullName>
    </submittedName>
</protein>
<dbReference type="PANTHER" id="PTHR46458">
    <property type="entry name" value="BLR2807 PROTEIN"/>
    <property type="match status" value="1"/>
</dbReference>
<evidence type="ECO:0000256" key="6">
    <source>
        <dbReference type="RuleBase" id="RU000356"/>
    </source>
</evidence>
<accession>A0AAD0S3U7</accession>
<dbReference type="Pfam" id="PF00042">
    <property type="entry name" value="Globin"/>
    <property type="match status" value="1"/>
</dbReference>
<geneLocation type="plasmid" evidence="8 9">
    <name>unnamed1</name>
</geneLocation>
<dbReference type="PANTHER" id="PTHR46458:SF1">
    <property type="entry name" value="GEO09476P1"/>
    <property type="match status" value="1"/>
</dbReference>
<reference evidence="8 9" key="1">
    <citation type="submission" date="2018-08" db="EMBL/GenBank/DDBJ databases">
        <title>Draft genome sequence of Pseudoalteromonas donghaensis HJ51.</title>
        <authorList>
            <person name="Oh J."/>
            <person name="Roh D."/>
        </authorList>
    </citation>
    <scope>NUCLEOTIDE SEQUENCE [LARGE SCALE GENOMIC DNA]</scope>
    <source>
        <strain evidence="8 9">HJ51</strain>
        <plasmid evidence="8 9">unnamed1</plasmid>
    </source>
</reference>
<gene>
    <name evidence="8" type="ORF">D0907_19750</name>
</gene>
<dbReference type="GO" id="GO:0046872">
    <property type="term" value="F:metal ion binding"/>
    <property type="evidence" value="ECO:0007669"/>
    <property type="project" value="UniProtKB-KW"/>
</dbReference>
<evidence type="ECO:0000256" key="5">
    <source>
        <dbReference type="ARBA" id="ARBA00023004"/>
    </source>
</evidence>
<evidence type="ECO:0000256" key="1">
    <source>
        <dbReference type="ARBA" id="ARBA00022448"/>
    </source>
</evidence>
<evidence type="ECO:0000259" key="7">
    <source>
        <dbReference type="PROSITE" id="PS01033"/>
    </source>
</evidence>
<evidence type="ECO:0000256" key="2">
    <source>
        <dbReference type="ARBA" id="ARBA00022617"/>
    </source>
</evidence>
<dbReference type="RefSeq" id="WP_118845238.1">
    <property type="nucleotide sequence ID" value="NZ_CP032091.1"/>
</dbReference>
<comment type="similarity">
    <text evidence="6">Belongs to the globin family.</text>
</comment>
<name>A0AAD0S3U7_9GAMM</name>
<keyword evidence="4" id="KW-0479">Metal-binding</keyword>
<dbReference type="AlphaFoldDB" id="A0AAD0S3U7"/>
<dbReference type="InterPro" id="IPR009050">
    <property type="entry name" value="Globin-like_sf"/>
</dbReference>
<keyword evidence="3 6" id="KW-0561">Oxygen transport</keyword>
<feature type="domain" description="Globin" evidence="7">
    <location>
        <begin position="1"/>
        <end position="135"/>
    </location>
</feature>
<dbReference type="GO" id="GO:0005344">
    <property type="term" value="F:oxygen carrier activity"/>
    <property type="evidence" value="ECO:0007669"/>
    <property type="project" value="UniProtKB-KW"/>
</dbReference>
<evidence type="ECO:0000313" key="9">
    <source>
        <dbReference type="Proteomes" id="UP000264605"/>
    </source>
</evidence>
<keyword evidence="5" id="KW-0408">Iron</keyword>
<dbReference type="GO" id="GO:0020037">
    <property type="term" value="F:heme binding"/>
    <property type="evidence" value="ECO:0007669"/>
    <property type="project" value="InterPro"/>
</dbReference>
<keyword evidence="8" id="KW-0614">Plasmid</keyword>
<evidence type="ECO:0000256" key="4">
    <source>
        <dbReference type="ARBA" id="ARBA00022723"/>
    </source>
</evidence>
<dbReference type="PROSITE" id="PS01033">
    <property type="entry name" value="GLOBIN"/>
    <property type="match status" value="1"/>
</dbReference>
<dbReference type="CDD" id="cd12131">
    <property type="entry name" value="HGbI-like"/>
    <property type="match status" value="1"/>
</dbReference>
<proteinExistence type="inferred from homology"/>
<dbReference type="InterPro" id="IPR050532">
    <property type="entry name" value="Globin-like_OT"/>
</dbReference>